<keyword evidence="2" id="KW-0560">Oxidoreductase</keyword>
<protein>
    <submittedName>
        <fullName evidence="2">FAD-dependent monooxygenase</fullName>
    </submittedName>
</protein>
<evidence type="ECO:0000313" key="2">
    <source>
        <dbReference type="EMBL" id="MCC2135820.1"/>
    </source>
</evidence>
<dbReference type="EMBL" id="JAJEQC010000001">
    <property type="protein sequence ID" value="MCC2135820.1"/>
    <property type="molecule type" value="Genomic_DNA"/>
</dbReference>
<dbReference type="RefSeq" id="WP_308448428.1">
    <property type="nucleotide sequence ID" value="NZ_JAJEQC010000001.1"/>
</dbReference>
<dbReference type="PANTHER" id="PTHR42842">
    <property type="entry name" value="FAD/NAD(P)-BINDING OXIDOREDUCTASE"/>
    <property type="match status" value="1"/>
</dbReference>
<accession>A0AAE3AJB3</accession>
<dbReference type="Proteomes" id="UP001199424">
    <property type="component" value="Unassembled WGS sequence"/>
</dbReference>
<evidence type="ECO:0000259" key="1">
    <source>
        <dbReference type="Pfam" id="PF21688"/>
    </source>
</evidence>
<dbReference type="InterPro" id="IPR028348">
    <property type="entry name" value="FAD-binding_protein"/>
</dbReference>
<proteinExistence type="predicted"/>
<dbReference type="InterPro" id="IPR036188">
    <property type="entry name" value="FAD/NAD-bd_sf"/>
</dbReference>
<dbReference type="PANTHER" id="PTHR42842:SF3">
    <property type="entry name" value="FAD_NAD(P)-BINDING OXIDOREDUCTASE FAMILY PROTEIN"/>
    <property type="match status" value="1"/>
</dbReference>
<dbReference type="Gene3D" id="3.30.70.2700">
    <property type="match status" value="1"/>
</dbReference>
<dbReference type="Gene3D" id="3.50.50.60">
    <property type="entry name" value="FAD/NAD(P)-binding domain"/>
    <property type="match status" value="2"/>
</dbReference>
<sequence>MIRISDISMPLHYTDEALRRAAAKKLRTDVQTLKKLALVKRSVDARKKQDVRFVVTVDVETDGNEDKLLSRVRDSHVTKAPKRTYAIPPHGTLSQRPVVVGFGPAGMFAGLLLARAGLRPIILERGGSVEERQAAVNTFWQMRKLNPSCNVQFGEGGAGTFSDGKLNTGTKDERIFFVLQTLCEHGAPEDIPFDAKPHVGTDKLPQTVRAIREEIKSLGGEVRFNTQMTDLLVKNNAVCGVVAETNGVNETIETAHVILAIGHSARDTFKMLFEKSCVPMEPKPFSVGARIEHHAETIDRAQYGDFAGDPALGAADYKLNVHLENGRGVYTFCMCPGGYVVGAASETGSVVTNGMSEYARDGQNSNAALLVGITPEDFGSAHPLAGIAFQRKIERAAFEAGGGAYSAPCQRVGDLLENRVTTALNGSVQPTYRPGVVPGDLRAVLPDYICDSMAEGIRRMGRRLKGFDDPDALLTAPETRSSSPVRILRNETRECPTVRGLFPCGEGAGYAGGITSAAVDGLRCAEEILKQSL</sequence>
<organism evidence="2 3">
    <name type="scientific">Hominenteromicrobium mulieris</name>
    <dbReference type="NCBI Taxonomy" id="2885357"/>
    <lineage>
        <taxon>Bacteria</taxon>
        <taxon>Bacillati</taxon>
        <taxon>Bacillota</taxon>
        <taxon>Clostridia</taxon>
        <taxon>Eubacteriales</taxon>
        <taxon>Oscillospiraceae</taxon>
        <taxon>Hominenteromicrobium</taxon>
    </lineage>
</organism>
<keyword evidence="2" id="KW-0503">Monooxygenase</keyword>
<evidence type="ECO:0000313" key="3">
    <source>
        <dbReference type="Proteomes" id="UP001199424"/>
    </source>
</evidence>
<name>A0AAE3AJB3_9FIRM</name>
<dbReference type="GO" id="GO:0004497">
    <property type="term" value="F:monooxygenase activity"/>
    <property type="evidence" value="ECO:0007669"/>
    <property type="project" value="UniProtKB-KW"/>
</dbReference>
<gene>
    <name evidence="2" type="ORF">LKD31_02155</name>
</gene>
<dbReference type="Pfam" id="PF21688">
    <property type="entry name" value="FAD-depend_C"/>
    <property type="match status" value="1"/>
</dbReference>
<dbReference type="InterPro" id="IPR049516">
    <property type="entry name" value="FAD-depend_C"/>
</dbReference>
<keyword evidence="3" id="KW-1185">Reference proteome</keyword>
<dbReference type="SUPFAM" id="SSF51905">
    <property type="entry name" value="FAD/NAD(P)-binding domain"/>
    <property type="match status" value="1"/>
</dbReference>
<reference evidence="2" key="1">
    <citation type="submission" date="2021-10" db="EMBL/GenBank/DDBJ databases">
        <title>Anaerobic single-cell dispensing facilitates the cultivation of human gut bacteria.</title>
        <authorList>
            <person name="Afrizal A."/>
        </authorList>
    </citation>
    <scope>NUCLEOTIDE SEQUENCE</scope>
    <source>
        <strain evidence="2">CLA-AA-H250</strain>
    </source>
</reference>
<feature type="domain" description="FAD-dependent protein C-terminal" evidence="1">
    <location>
        <begin position="284"/>
        <end position="481"/>
    </location>
</feature>
<dbReference type="PIRSF" id="PIRSF038984">
    <property type="entry name" value="FAD_binding_protein"/>
    <property type="match status" value="1"/>
</dbReference>
<comment type="caution">
    <text evidence="2">The sequence shown here is derived from an EMBL/GenBank/DDBJ whole genome shotgun (WGS) entry which is preliminary data.</text>
</comment>
<dbReference type="AlphaFoldDB" id="A0AAE3AJB3"/>